<feature type="domain" description="RNA polymerase sigma factor 70 region 4 type 2" evidence="7">
    <location>
        <begin position="128"/>
        <end position="179"/>
    </location>
</feature>
<keyword evidence="2" id="KW-0805">Transcription regulation</keyword>
<keyword evidence="5" id="KW-0804">Transcription</keyword>
<evidence type="ECO:0000259" key="6">
    <source>
        <dbReference type="Pfam" id="PF04542"/>
    </source>
</evidence>
<reference evidence="9" key="1">
    <citation type="journal article" date="2014" name="Genome Announc.">
        <title>Draft Genome Sequence of Marine Flavobacterium Jejuia pallidilutea Strain 11shimoA1 and Pigmentation Mutants.</title>
        <authorList>
            <person name="Takatani N."/>
            <person name="Nakanishi M."/>
            <person name="Meirelles P."/>
            <person name="Mino S."/>
            <person name="Suda W."/>
            <person name="Oshima K."/>
            <person name="Hattori M."/>
            <person name="Ohkuma M."/>
            <person name="Hosokawa M."/>
            <person name="Miyashita K."/>
            <person name="Thompson F.L."/>
            <person name="Niwa A."/>
            <person name="Sawabe T."/>
            <person name="Sawabe T."/>
        </authorList>
    </citation>
    <scope>NUCLEOTIDE SEQUENCE [LARGE SCALE GENOMIC DNA]</scope>
    <source>
        <strain evidence="9">JCM 19538</strain>
    </source>
</reference>
<evidence type="ECO:0000256" key="4">
    <source>
        <dbReference type="ARBA" id="ARBA00023125"/>
    </source>
</evidence>
<dbReference type="CDD" id="cd06171">
    <property type="entry name" value="Sigma70_r4"/>
    <property type="match status" value="1"/>
</dbReference>
<dbReference type="SUPFAM" id="SSF88659">
    <property type="entry name" value="Sigma3 and sigma4 domains of RNA polymerase sigma factors"/>
    <property type="match status" value="1"/>
</dbReference>
<proteinExistence type="inferred from homology"/>
<feature type="domain" description="RNA polymerase sigma-70 region 2" evidence="6">
    <location>
        <begin position="33"/>
        <end position="96"/>
    </location>
</feature>
<evidence type="ECO:0000259" key="7">
    <source>
        <dbReference type="Pfam" id="PF08281"/>
    </source>
</evidence>
<dbReference type="GO" id="GO:0003677">
    <property type="term" value="F:DNA binding"/>
    <property type="evidence" value="ECO:0007669"/>
    <property type="project" value="UniProtKB-KW"/>
</dbReference>
<dbReference type="GO" id="GO:0016987">
    <property type="term" value="F:sigma factor activity"/>
    <property type="evidence" value="ECO:0007669"/>
    <property type="project" value="UniProtKB-KW"/>
</dbReference>
<keyword evidence="3" id="KW-0731">Sigma factor</keyword>
<evidence type="ECO:0000256" key="2">
    <source>
        <dbReference type="ARBA" id="ARBA00023015"/>
    </source>
</evidence>
<dbReference type="Pfam" id="PF08281">
    <property type="entry name" value="Sigma70_r4_2"/>
    <property type="match status" value="1"/>
</dbReference>
<dbReference type="AlphaFoldDB" id="A0A098LV92"/>
<dbReference type="InterPro" id="IPR039425">
    <property type="entry name" value="RNA_pol_sigma-70-like"/>
</dbReference>
<dbReference type="Pfam" id="PF04542">
    <property type="entry name" value="Sigma70_r2"/>
    <property type="match status" value="1"/>
</dbReference>
<evidence type="ECO:0000256" key="1">
    <source>
        <dbReference type="ARBA" id="ARBA00010641"/>
    </source>
</evidence>
<comment type="caution">
    <text evidence="8">The sequence shown here is derived from an EMBL/GenBank/DDBJ whole genome shotgun (WGS) entry which is preliminary data.</text>
</comment>
<evidence type="ECO:0000313" key="8">
    <source>
        <dbReference type="EMBL" id="GAL90821.1"/>
    </source>
</evidence>
<dbReference type="InterPro" id="IPR036388">
    <property type="entry name" value="WH-like_DNA-bd_sf"/>
</dbReference>
<accession>A0A098LV92</accession>
<name>A0A098LV92_9FLAO</name>
<dbReference type="Proteomes" id="UP000030184">
    <property type="component" value="Unassembled WGS sequence"/>
</dbReference>
<dbReference type="InterPro" id="IPR007627">
    <property type="entry name" value="RNA_pol_sigma70_r2"/>
</dbReference>
<dbReference type="InterPro" id="IPR014284">
    <property type="entry name" value="RNA_pol_sigma-70_dom"/>
</dbReference>
<keyword evidence="4" id="KW-0238">DNA-binding</keyword>
<sequence>MQKTFILGAPTTKLMAKQLHKNICEERLFSSIFNKHSKNLHDFLYYKFGELLNPKDKVQEAFVKLWQNCAKVSPDKAKSFVFTTANNLMLNEVAHQKVVLKHQQTSNPKFSTNESPEFLMQESEYNDKLQRALANLTEAQRVAFMMNRVEGKRFKEIAELLDISTKAVEKRIYGALEKLRKEIKEL</sequence>
<dbReference type="GO" id="GO:0006352">
    <property type="term" value="P:DNA-templated transcription initiation"/>
    <property type="evidence" value="ECO:0007669"/>
    <property type="project" value="InterPro"/>
</dbReference>
<evidence type="ECO:0000256" key="5">
    <source>
        <dbReference type="ARBA" id="ARBA00023163"/>
    </source>
</evidence>
<dbReference type="InterPro" id="IPR013325">
    <property type="entry name" value="RNA_pol_sigma_r2"/>
</dbReference>
<dbReference type="Gene3D" id="1.10.10.10">
    <property type="entry name" value="Winged helix-like DNA-binding domain superfamily/Winged helix DNA-binding domain"/>
    <property type="match status" value="1"/>
</dbReference>
<dbReference type="PANTHER" id="PTHR43133:SF8">
    <property type="entry name" value="RNA POLYMERASE SIGMA FACTOR HI_1459-RELATED"/>
    <property type="match status" value="1"/>
</dbReference>
<dbReference type="InterPro" id="IPR013324">
    <property type="entry name" value="RNA_pol_sigma_r3/r4-like"/>
</dbReference>
<dbReference type="PANTHER" id="PTHR43133">
    <property type="entry name" value="RNA POLYMERASE ECF-TYPE SIGMA FACTO"/>
    <property type="match status" value="1"/>
</dbReference>
<dbReference type="NCBIfam" id="TIGR02937">
    <property type="entry name" value="sigma70-ECF"/>
    <property type="match status" value="1"/>
</dbReference>
<comment type="similarity">
    <text evidence="1">Belongs to the sigma-70 factor family. ECF subfamily.</text>
</comment>
<dbReference type="EMBL" id="BBNY01000090">
    <property type="protein sequence ID" value="GAL90821.1"/>
    <property type="molecule type" value="Genomic_DNA"/>
</dbReference>
<keyword evidence="9" id="KW-1185">Reference proteome</keyword>
<evidence type="ECO:0000256" key="3">
    <source>
        <dbReference type="ARBA" id="ARBA00023082"/>
    </source>
</evidence>
<dbReference type="InterPro" id="IPR013249">
    <property type="entry name" value="RNA_pol_sigma70_r4_t2"/>
</dbReference>
<dbReference type="SUPFAM" id="SSF88946">
    <property type="entry name" value="Sigma2 domain of RNA polymerase sigma factors"/>
    <property type="match status" value="1"/>
</dbReference>
<dbReference type="Gene3D" id="1.10.1740.10">
    <property type="match status" value="1"/>
</dbReference>
<gene>
    <name evidence="8" type="ORF">JCM19538_879</name>
</gene>
<protein>
    <submittedName>
        <fullName evidence="8">RNA polymerase ECF-type sigma factor</fullName>
    </submittedName>
</protein>
<evidence type="ECO:0000313" key="9">
    <source>
        <dbReference type="Proteomes" id="UP000030184"/>
    </source>
</evidence>
<organism evidence="8 9">
    <name type="scientific">Jejuia pallidilutea</name>
    <dbReference type="NCBI Taxonomy" id="504487"/>
    <lineage>
        <taxon>Bacteria</taxon>
        <taxon>Pseudomonadati</taxon>
        <taxon>Bacteroidota</taxon>
        <taxon>Flavobacteriia</taxon>
        <taxon>Flavobacteriales</taxon>
        <taxon>Flavobacteriaceae</taxon>
        <taxon>Jejuia</taxon>
    </lineage>
</organism>